<organism evidence="1 2">
    <name type="scientific">Fusarium decemcellulare</name>
    <dbReference type="NCBI Taxonomy" id="57161"/>
    <lineage>
        <taxon>Eukaryota</taxon>
        <taxon>Fungi</taxon>
        <taxon>Dikarya</taxon>
        <taxon>Ascomycota</taxon>
        <taxon>Pezizomycotina</taxon>
        <taxon>Sordariomycetes</taxon>
        <taxon>Hypocreomycetidae</taxon>
        <taxon>Hypocreales</taxon>
        <taxon>Nectriaceae</taxon>
        <taxon>Fusarium</taxon>
        <taxon>Fusarium decemcellulare species complex</taxon>
    </lineage>
</organism>
<proteinExistence type="predicted"/>
<gene>
    <name evidence="1" type="ORF">NM208_g14642</name>
</gene>
<accession>A0ACC1RFC8</accession>
<protein>
    <submittedName>
        <fullName evidence="1">Uncharacterized protein</fullName>
    </submittedName>
</protein>
<evidence type="ECO:0000313" key="2">
    <source>
        <dbReference type="Proteomes" id="UP001148629"/>
    </source>
</evidence>
<sequence length="149" mass="16062">MLRLRTTLRGTSTSSTTRLVRSRRRLFEKKKSNGDDESKKSSAGQDGGQNVGLKGVETTGLVGNVRHDVDFRGDPLSLSLRLGKIPPNRRGNTGSRLLSTSLFSARLTMGQYLAAAAGNDEDEEENRHAEGDIKGPRLTIGLLEGVGVV</sequence>
<comment type="caution">
    <text evidence="1">The sequence shown here is derived from an EMBL/GenBank/DDBJ whole genome shotgun (WGS) entry which is preliminary data.</text>
</comment>
<dbReference type="Proteomes" id="UP001148629">
    <property type="component" value="Unassembled WGS sequence"/>
</dbReference>
<reference evidence="1" key="1">
    <citation type="submission" date="2022-08" db="EMBL/GenBank/DDBJ databases">
        <title>Genome Sequence of Fusarium decemcellulare.</title>
        <authorList>
            <person name="Buettner E."/>
        </authorList>
    </citation>
    <scope>NUCLEOTIDE SEQUENCE</scope>
    <source>
        <strain evidence="1">Babe19</strain>
    </source>
</reference>
<name>A0ACC1RFC8_9HYPO</name>
<evidence type="ECO:0000313" key="1">
    <source>
        <dbReference type="EMBL" id="KAJ3517886.1"/>
    </source>
</evidence>
<keyword evidence="2" id="KW-1185">Reference proteome</keyword>
<dbReference type="EMBL" id="JANRMS010003526">
    <property type="protein sequence ID" value="KAJ3517886.1"/>
    <property type="molecule type" value="Genomic_DNA"/>
</dbReference>